<keyword evidence="2" id="KW-1185">Reference proteome</keyword>
<accession>E3MNU1</accession>
<evidence type="ECO:0000313" key="1">
    <source>
        <dbReference type="EMBL" id="EFP06255.1"/>
    </source>
</evidence>
<dbReference type="STRING" id="31234.E3MNU1"/>
<proteinExistence type="predicted"/>
<dbReference type="EMBL" id="DS268461">
    <property type="protein sequence ID" value="EFP06255.1"/>
    <property type="molecule type" value="Genomic_DNA"/>
</dbReference>
<protein>
    <submittedName>
        <fullName evidence="1">Uncharacterized protein</fullName>
    </submittedName>
</protein>
<dbReference type="PANTHER" id="PTHR21525">
    <property type="entry name" value="MOTILE SPERM PROTEIN"/>
    <property type="match status" value="1"/>
</dbReference>
<gene>
    <name evidence="1" type="ORF">CRE_06788</name>
</gene>
<dbReference type="eggNOG" id="ENOG502TGZH">
    <property type="taxonomic scope" value="Eukaryota"/>
</dbReference>
<sequence>MNRKSFCSKFGLNGTSVAISMCIVLIVQCKQNHDSWNLLDSVHSTINVISENLPEYAENLYKTAQEHGEKLKDTLSSCGTLPNKKSAKMLFSAEEVQKSYKGSKLQGIVDNLPEHTAEIYKTAKENSIKMKKAVEKYGRLRLSHFGVCLSVTIHFQLMMFTRATKDRSSRRWLTRYTKKFKNMEKYLRTRLRITVGKYNEQQSYEMFLSADKLSKNYEGSKLQKFVEKHVPEYAEKLIAKTEEHGEVLKGKLSDYGSEIKKNYEGSDLQKAVNEMYETVQVHATEVHKNYQGSNTQKLANELYATAKFHGEHLSETLSDYMGELQEYVNKVEEIRVRHSKKSRNRMNPFDCILGKLSSNKDISYKTMLAGGLIGAIRNSLRYTIRHGGRRSNIVSVFDNSIRNTKGNPKLFARVDMPHGKVPFPHINVNKAFTGVKDPHTRISEFTAKASGVTGSALKFINRVAPAVMVLSTAYDAYDIVNSEDRGVMTKKVISGTSTSVGGYIGSSIGASIGTMFFPGIGTLTGSIMGGAYGGEFGDCFSDTLEDAYNYASDFWEVYRQNTCYPEFDNKKDEFFGLWTNEQQCISYRANNSEDNEFSLIGKLTNYESLGYLSDSRSKDMKTGAIMGASRNAANYVIKVGGRSSNILNIFDKTSVSSLGYARWFARIDMPHGNVPYYHINVNQAITGVKDPHYRIWGVTARAAGITGRVLSVVNKIAPAAMVLSFAYDGYEILDDYQNGKIAESKRKVVAKASTYIGASYGAGTGASIGSIIFPGVGTLLGGLIGGVLGGMGGGIGGDVVASILVL</sequence>
<dbReference type="HOGENOM" id="CLU_349593_0_0_1"/>
<dbReference type="AlphaFoldDB" id="E3MNU1"/>
<dbReference type="Proteomes" id="UP000008281">
    <property type="component" value="Unassembled WGS sequence"/>
</dbReference>
<dbReference type="InParanoid" id="E3MNU1"/>
<dbReference type="PANTHER" id="PTHR21525:SF9">
    <property type="entry name" value="CHANNEL_COLICIN DOMAIN-CONTAINING PROTEIN"/>
    <property type="match status" value="1"/>
</dbReference>
<reference evidence="1" key="1">
    <citation type="submission" date="2007-07" db="EMBL/GenBank/DDBJ databases">
        <title>PCAP assembly of the Caenorhabditis remanei genome.</title>
        <authorList>
            <consortium name="The Caenorhabditis remanei Sequencing Consortium"/>
            <person name="Wilson R.K."/>
        </authorList>
    </citation>
    <scope>NUCLEOTIDE SEQUENCE [LARGE SCALE GENOMIC DNA]</scope>
    <source>
        <strain evidence="1">PB4641</strain>
    </source>
</reference>
<name>E3MNU1_CAERE</name>
<evidence type="ECO:0000313" key="2">
    <source>
        <dbReference type="Proteomes" id="UP000008281"/>
    </source>
</evidence>
<organism evidence="2">
    <name type="scientific">Caenorhabditis remanei</name>
    <name type="common">Caenorhabditis vulgaris</name>
    <dbReference type="NCBI Taxonomy" id="31234"/>
    <lineage>
        <taxon>Eukaryota</taxon>
        <taxon>Metazoa</taxon>
        <taxon>Ecdysozoa</taxon>
        <taxon>Nematoda</taxon>
        <taxon>Chromadorea</taxon>
        <taxon>Rhabditida</taxon>
        <taxon>Rhabditina</taxon>
        <taxon>Rhabditomorpha</taxon>
        <taxon>Rhabditoidea</taxon>
        <taxon>Rhabditidae</taxon>
        <taxon>Peloderinae</taxon>
        <taxon>Caenorhabditis</taxon>
    </lineage>
</organism>
<dbReference type="OrthoDB" id="10478079at2759"/>